<dbReference type="RefSeq" id="WP_282910778.1">
    <property type="nucleotide sequence ID" value="NZ_JAGRPV010000001.1"/>
</dbReference>
<gene>
    <name evidence="1" type="ORF">KB449_24020</name>
</gene>
<proteinExistence type="predicted"/>
<sequence length="160" mass="18458">MSIIDTSILCNIINIPHMNQNHREVIVELALLQEDNQQTLILPLATIIETGNHIAHIADGNLRRERAQTMSELIKRTVNDQAPWTYFGQEFEREDLLEISGAVVEHAVMEIGIGDLSIVQVYKKYKDIVPAIGSIRIWSLDNHLKSYYEEMPAIRRRRNR</sequence>
<dbReference type="EMBL" id="JAGRPV010000001">
    <property type="protein sequence ID" value="MDI4648040.1"/>
    <property type="molecule type" value="Genomic_DNA"/>
</dbReference>
<evidence type="ECO:0000313" key="2">
    <source>
        <dbReference type="Proteomes" id="UP001161691"/>
    </source>
</evidence>
<reference evidence="1" key="1">
    <citation type="submission" date="2023-04" db="EMBL/GenBank/DDBJ databases">
        <title>Comparative genomic analysis of Cohnella hashimotonis sp. nov., isolated from the International Space Station.</title>
        <authorList>
            <person name="Venkateswaran K."/>
            <person name="Simpson A."/>
        </authorList>
    </citation>
    <scope>NUCLEOTIDE SEQUENCE</scope>
    <source>
        <strain evidence="1">F6_2S_P_1</strain>
    </source>
</reference>
<protein>
    <recommendedName>
        <fullName evidence="3">PIN domain-containing protein</fullName>
    </recommendedName>
</protein>
<accession>A0ABT6TP16</accession>
<keyword evidence="2" id="KW-1185">Reference proteome</keyword>
<evidence type="ECO:0000313" key="1">
    <source>
        <dbReference type="EMBL" id="MDI4648040.1"/>
    </source>
</evidence>
<dbReference type="Proteomes" id="UP001161691">
    <property type="component" value="Unassembled WGS sequence"/>
</dbReference>
<comment type="caution">
    <text evidence="1">The sequence shown here is derived from an EMBL/GenBank/DDBJ whole genome shotgun (WGS) entry which is preliminary data.</text>
</comment>
<name>A0ABT6TP16_9BACL</name>
<evidence type="ECO:0008006" key="3">
    <source>
        <dbReference type="Google" id="ProtNLM"/>
    </source>
</evidence>
<organism evidence="1 2">
    <name type="scientific">Cohnella hashimotonis</name>
    <dbReference type="NCBI Taxonomy" id="2826895"/>
    <lineage>
        <taxon>Bacteria</taxon>
        <taxon>Bacillati</taxon>
        <taxon>Bacillota</taxon>
        <taxon>Bacilli</taxon>
        <taxon>Bacillales</taxon>
        <taxon>Paenibacillaceae</taxon>
        <taxon>Cohnella</taxon>
    </lineage>
</organism>